<dbReference type="PANTHER" id="PTHR34374">
    <property type="entry name" value="LARGE RIBOSOMAL RNA SUBUNIT ACCUMULATION PROTEIN YCED HOMOLOG 1, CHLOROPLASTIC"/>
    <property type="match status" value="1"/>
</dbReference>
<accession>A0ABS2MME7</accession>
<dbReference type="Pfam" id="PF02620">
    <property type="entry name" value="YceD"/>
    <property type="match status" value="1"/>
</dbReference>
<name>A0ABS2MME7_9FIRM</name>
<dbReference type="Proteomes" id="UP000767854">
    <property type="component" value="Unassembled WGS sequence"/>
</dbReference>
<proteinExistence type="predicted"/>
<evidence type="ECO:0000313" key="1">
    <source>
        <dbReference type="EMBL" id="MBM7560554.1"/>
    </source>
</evidence>
<evidence type="ECO:0008006" key="3">
    <source>
        <dbReference type="Google" id="ProtNLM"/>
    </source>
</evidence>
<dbReference type="PANTHER" id="PTHR34374:SF1">
    <property type="entry name" value="LARGE RIBOSOMAL RNA SUBUNIT ACCUMULATION PROTEIN YCED HOMOLOG 1, CHLOROPLASTIC"/>
    <property type="match status" value="1"/>
</dbReference>
<reference evidence="1 2" key="1">
    <citation type="submission" date="2021-01" db="EMBL/GenBank/DDBJ databases">
        <title>Genomic Encyclopedia of Type Strains, Phase IV (KMG-IV): sequencing the most valuable type-strain genomes for metagenomic binning, comparative biology and taxonomic classification.</title>
        <authorList>
            <person name="Goeker M."/>
        </authorList>
    </citation>
    <scope>NUCLEOTIDE SEQUENCE [LARGE SCALE GENOMIC DNA]</scope>
    <source>
        <strain evidence="1 2">DSM 24436</strain>
    </source>
</reference>
<dbReference type="EMBL" id="JAFBDT010000001">
    <property type="protein sequence ID" value="MBM7560554.1"/>
    <property type="molecule type" value="Genomic_DNA"/>
</dbReference>
<sequence>MNLDLSKVINGLQNQLEFSFDYQISDAYLKSIKGVDASVFKIVGEVRRIDDRYDLTLSYSGNMVFECDRCLSKVTLDVENSVERLLVDSEEDQDEIPLKSTILDLVPILEEDITLNLPVQILCHPTCKGICPNCGADLNKETCTCSESKIDPRLEALKNLFT</sequence>
<dbReference type="InterPro" id="IPR003772">
    <property type="entry name" value="YceD"/>
</dbReference>
<dbReference type="RefSeq" id="WP_204661075.1">
    <property type="nucleotide sequence ID" value="NZ_JAFBDT010000001.1"/>
</dbReference>
<gene>
    <name evidence="1" type="ORF">JOC49_000063</name>
</gene>
<protein>
    <recommendedName>
        <fullName evidence="3">DUF177 domain-containing protein</fullName>
    </recommendedName>
</protein>
<comment type="caution">
    <text evidence="1">The sequence shown here is derived from an EMBL/GenBank/DDBJ whole genome shotgun (WGS) entry which is preliminary data.</text>
</comment>
<organism evidence="1 2">
    <name type="scientific">Fusibacter tunisiensis</name>
    <dbReference type="NCBI Taxonomy" id="1008308"/>
    <lineage>
        <taxon>Bacteria</taxon>
        <taxon>Bacillati</taxon>
        <taxon>Bacillota</taxon>
        <taxon>Clostridia</taxon>
        <taxon>Eubacteriales</taxon>
        <taxon>Eubacteriales Family XII. Incertae Sedis</taxon>
        <taxon>Fusibacter</taxon>
    </lineage>
</organism>
<evidence type="ECO:0000313" key="2">
    <source>
        <dbReference type="Proteomes" id="UP000767854"/>
    </source>
</evidence>
<keyword evidence="2" id="KW-1185">Reference proteome</keyword>